<accession>A0A1A2YW65</accession>
<dbReference type="GO" id="GO:0015297">
    <property type="term" value="F:antiporter activity"/>
    <property type="evidence" value="ECO:0007669"/>
    <property type="project" value="InterPro"/>
</dbReference>
<dbReference type="GO" id="GO:0098662">
    <property type="term" value="P:inorganic cation transmembrane transport"/>
    <property type="evidence" value="ECO:0007669"/>
    <property type="project" value="InterPro"/>
</dbReference>
<dbReference type="OrthoDB" id="4740228at2"/>
<evidence type="ECO:0008006" key="4">
    <source>
        <dbReference type="Google" id="ProtNLM"/>
    </source>
</evidence>
<evidence type="ECO:0000256" key="1">
    <source>
        <dbReference type="SAM" id="Phobius"/>
    </source>
</evidence>
<gene>
    <name evidence="2" type="ORF">A5707_06390</name>
</gene>
<protein>
    <recommendedName>
        <fullName evidence="4">Cation:proton antiporter</fullName>
    </recommendedName>
</protein>
<evidence type="ECO:0000313" key="3">
    <source>
        <dbReference type="Proteomes" id="UP000093592"/>
    </source>
</evidence>
<dbReference type="AlphaFoldDB" id="A0A1A2YW65"/>
<keyword evidence="1" id="KW-1133">Transmembrane helix</keyword>
<dbReference type="RefSeq" id="WP_065015826.1">
    <property type="nucleotide sequence ID" value="NZ_LZKJ01000166.1"/>
</dbReference>
<proteinExistence type="predicted"/>
<dbReference type="InterPro" id="IPR005133">
    <property type="entry name" value="PhaG_MnhG_YufB"/>
</dbReference>
<name>A0A1A2YW65_9MYCO</name>
<sequence length="97" mass="9936">MIAWVLVFAGVAVMACSALGAAALPRVFDRLHLLTATTSLGVPLTGMGLIVSQGFSESSAMIAVTIAIIVVSSPVISAATARLTAQHERLVDEESPS</sequence>
<dbReference type="Pfam" id="PF03334">
    <property type="entry name" value="PhaG_MnhG_YufB"/>
    <property type="match status" value="1"/>
</dbReference>
<dbReference type="EMBL" id="LZKJ01000166">
    <property type="protein sequence ID" value="OBI42245.1"/>
    <property type="molecule type" value="Genomic_DNA"/>
</dbReference>
<evidence type="ECO:0000313" key="2">
    <source>
        <dbReference type="EMBL" id="OBI42245.1"/>
    </source>
</evidence>
<comment type="caution">
    <text evidence="2">The sequence shown here is derived from an EMBL/GenBank/DDBJ whole genome shotgun (WGS) entry which is preliminary data.</text>
</comment>
<dbReference type="Proteomes" id="UP000093592">
    <property type="component" value="Unassembled WGS sequence"/>
</dbReference>
<keyword evidence="1" id="KW-0472">Membrane</keyword>
<keyword evidence="1" id="KW-0812">Transmembrane</keyword>
<organism evidence="2 3">
    <name type="scientific">Mycobacterium kyorinense</name>
    <dbReference type="NCBI Taxonomy" id="487514"/>
    <lineage>
        <taxon>Bacteria</taxon>
        <taxon>Bacillati</taxon>
        <taxon>Actinomycetota</taxon>
        <taxon>Actinomycetes</taxon>
        <taxon>Mycobacteriales</taxon>
        <taxon>Mycobacteriaceae</taxon>
        <taxon>Mycobacterium</taxon>
    </lineage>
</organism>
<reference evidence="3" key="1">
    <citation type="submission" date="2016-06" db="EMBL/GenBank/DDBJ databases">
        <authorList>
            <person name="Sutton G."/>
            <person name="Brinkac L."/>
            <person name="Sanka R."/>
            <person name="Adams M."/>
            <person name="Lau E."/>
            <person name="Sam S."/>
            <person name="Sreng N."/>
            <person name="Him V."/>
            <person name="Kerleguer A."/>
            <person name="Cheng S."/>
        </authorList>
    </citation>
    <scope>NUCLEOTIDE SEQUENCE [LARGE SCALE GENOMIC DNA]</scope>
    <source>
        <strain evidence="3">E861</strain>
    </source>
</reference>
<feature type="transmembrane region" description="Helical" evidence="1">
    <location>
        <begin position="60"/>
        <end position="81"/>
    </location>
</feature>